<dbReference type="Gene3D" id="3.90.1150.10">
    <property type="entry name" value="Aspartate Aminotransferase, domain 1"/>
    <property type="match status" value="1"/>
</dbReference>
<evidence type="ECO:0000256" key="2">
    <source>
        <dbReference type="ARBA" id="ARBA00010447"/>
    </source>
</evidence>
<sequence length="387" mass="42504">MIYLDNAATSLTKPGIVKERLMENFDKIGNPSRGFNKISLASLHMVLDTRKKLSRLFNIKDPRRIAFTSNATEALNIAISSFIGKGDHVITSVIDHNSVLRPLYLNEAEGAEISFIDLKDRKEGLLDYDSIEAMIKPNTKAIIISHVSNVTGNITDLVFISKLCKKHDLILIVDAAQSAGLLDIDVKKYGIDCLCFTGHKALFAMQGIGGIYIRDGLVPKPIKVGGAGFASFDKNHPAQMPDALEAGTLNGHGILSLNASLDYINEIGLANIREKDIDLLAYFTKRLEEIPDIEIFGAVDLTKRVGIVALRSSKLPSDRLAQILSDDYDIATRSGAHCAPLCHKALGTDYDGLVRFSFSYFNEKEEIDQVILALKEILGEKDDSNNI</sequence>
<evidence type="ECO:0000256" key="4">
    <source>
        <dbReference type="ARBA" id="ARBA00022898"/>
    </source>
</evidence>
<protein>
    <recommendedName>
        <fullName evidence="3">cysteine desulfurase</fullName>
        <ecNumber evidence="3">2.8.1.7</ecNumber>
    </recommendedName>
</protein>
<evidence type="ECO:0000256" key="1">
    <source>
        <dbReference type="ARBA" id="ARBA00001933"/>
    </source>
</evidence>
<comment type="caution">
    <text evidence="8">The sequence shown here is derived from an EMBL/GenBank/DDBJ whole genome shotgun (WGS) entry which is preliminary data.</text>
</comment>
<dbReference type="InterPro" id="IPR016454">
    <property type="entry name" value="Cysteine_dSase"/>
</dbReference>
<proteinExistence type="inferred from homology"/>
<dbReference type="NCBIfam" id="TIGR01977">
    <property type="entry name" value="am_tr_V_EF2568"/>
    <property type="match status" value="1"/>
</dbReference>
<dbReference type="PROSITE" id="PS00595">
    <property type="entry name" value="AA_TRANSFER_CLASS_5"/>
    <property type="match status" value="1"/>
</dbReference>
<evidence type="ECO:0000313" key="8">
    <source>
        <dbReference type="EMBL" id="MFO3667217.1"/>
    </source>
</evidence>
<dbReference type="EC" id="2.8.1.7" evidence="3"/>
<dbReference type="Gene3D" id="3.40.640.10">
    <property type="entry name" value="Type I PLP-dependent aspartate aminotransferase-like (Major domain)"/>
    <property type="match status" value="1"/>
</dbReference>
<keyword evidence="4" id="KW-0663">Pyridoxal phosphate</keyword>
<keyword evidence="9" id="KW-1185">Reference proteome</keyword>
<gene>
    <name evidence="8" type="ORF">ACCQ42_05470</name>
</gene>
<dbReference type="GO" id="GO:0008483">
    <property type="term" value="F:transaminase activity"/>
    <property type="evidence" value="ECO:0007669"/>
    <property type="project" value="UniProtKB-KW"/>
</dbReference>
<dbReference type="PANTHER" id="PTHR43586">
    <property type="entry name" value="CYSTEINE DESULFURASE"/>
    <property type="match status" value="1"/>
</dbReference>
<evidence type="ECO:0000256" key="6">
    <source>
        <dbReference type="RuleBase" id="RU004504"/>
    </source>
</evidence>
<dbReference type="PANTHER" id="PTHR43586:SF4">
    <property type="entry name" value="ISOPENICILLIN N EPIMERASE"/>
    <property type="match status" value="1"/>
</dbReference>
<evidence type="ECO:0000256" key="5">
    <source>
        <dbReference type="ARBA" id="ARBA00050776"/>
    </source>
</evidence>
<evidence type="ECO:0000259" key="7">
    <source>
        <dbReference type="Pfam" id="PF00266"/>
    </source>
</evidence>
<dbReference type="Proteomes" id="UP001637994">
    <property type="component" value="Unassembled WGS sequence"/>
</dbReference>
<organism evidence="8 9">
    <name type="scientific">Anaerococcus kampingae</name>
    <dbReference type="NCBI Taxonomy" id="3115614"/>
    <lineage>
        <taxon>Bacteria</taxon>
        <taxon>Bacillati</taxon>
        <taxon>Bacillota</taxon>
        <taxon>Tissierellia</taxon>
        <taxon>Tissierellales</taxon>
        <taxon>Peptoniphilaceae</taxon>
        <taxon>Anaerococcus</taxon>
    </lineage>
</organism>
<dbReference type="InterPro" id="IPR015424">
    <property type="entry name" value="PyrdxlP-dep_Trfase"/>
</dbReference>
<keyword evidence="8" id="KW-0808">Transferase</keyword>
<reference evidence="8 9" key="1">
    <citation type="journal article" date="2025" name="Anaerobe">
        <title>Description of Anaerococcus kampingiae sp. nov., Anaerococcus groningensis sp. nov., Anaerococcus martiniensis sp. nov., and Anaerococcus cruorum sp. nov., isolated from human clinical specimens.</title>
        <authorList>
            <person name="Boiten K.E."/>
            <person name="Meijer J."/>
            <person name="van Wezel E.M."/>
            <person name="Veloo A.C.M."/>
        </authorList>
    </citation>
    <scope>NUCLEOTIDE SEQUENCE [LARGE SCALE GENOMIC DNA]</scope>
    <source>
        <strain evidence="8 9">ENR0874</strain>
    </source>
</reference>
<dbReference type="InterPro" id="IPR010969">
    <property type="entry name" value="Cys_dSase-rel_unknwn_funct"/>
</dbReference>
<keyword evidence="8" id="KW-0032">Aminotransferase</keyword>
<dbReference type="InterPro" id="IPR015421">
    <property type="entry name" value="PyrdxlP-dep_Trfase_major"/>
</dbReference>
<dbReference type="SUPFAM" id="SSF53383">
    <property type="entry name" value="PLP-dependent transferases"/>
    <property type="match status" value="1"/>
</dbReference>
<dbReference type="InterPro" id="IPR015422">
    <property type="entry name" value="PyrdxlP-dep_Trfase_small"/>
</dbReference>
<name>A0ABW9MFG3_9FIRM</name>
<dbReference type="RefSeq" id="WP_410035587.1">
    <property type="nucleotide sequence ID" value="NZ_JBGMEF010000018.1"/>
</dbReference>
<evidence type="ECO:0000313" key="9">
    <source>
        <dbReference type="Proteomes" id="UP001637994"/>
    </source>
</evidence>
<comment type="catalytic activity">
    <reaction evidence="5">
        <text>(sulfur carrier)-H + L-cysteine = (sulfur carrier)-SH + L-alanine</text>
        <dbReference type="Rhea" id="RHEA:43892"/>
        <dbReference type="Rhea" id="RHEA-COMP:14737"/>
        <dbReference type="Rhea" id="RHEA-COMP:14739"/>
        <dbReference type="ChEBI" id="CHEBI:29917"/>
        <dbReference type="ChEBI" id="CHEBI:35235"/>
        <dbReference type="ChEBI" id="CHEBI:57972"/>
        <dbReference type="ChEBI" id="CHEBI:64428"/>
        <dbReference type="EC" id="2.8.1.7"/>
    </reaction>
</comment>
<feature type="domain" description="Aminotransferase class V" evidence="7">
    <location>
        <begin position="2"/>
        <end position="370"/>
    </location>
</feature>
<dbReference type="PIRSF" id="PIRSF005572">
    <property type="entry name" value="NifS"/>
    <property type="match status" value="1"/>
</dbReference>
<evidence type="ECO:0000256" key="3">
    <source>
        <dbReference type="ARBA" id="ARBA00012239"/>
    </source>
</evidence>
<comment type="cofactor">
    <cofactor evidence="1 6">
        <name>pyridoxal 5'-phosphate</name>
        <dbReference type="ChEBI" id="CHEBI:597326"/>
    </cofactor>
</comment>
<dbReference type="EMBL" id="JBGMEF010000018">
    <property type="protein sequence ID" value="MFO3667217.1"/>
    <property type="molecule type" value="Genomic_DNA"/>
</dbReference>
<dbReference type="InterPro" id="IPR020578">
    <property type="entry name" value="Aminotrans_V_PyrdxlP_BS"/>
</dbReference>
<accession>A0ABW9MFG3</accession>
<dbReference type="Pfam" id="PF00266">
    <property type="entry name" value="Aminotran_5"/>
    <property type="match status" value="1"/>
</dbReference>
<dbReference type="InterPro" id="IPR000192">
    <property type="entry name" value="Aminotrans_V_dom"/>
</dbReference>
<comment type="similarity">
    <text evidence="2">Belongs to the class-V pyridoxal-phosphate-dependent aminotransferase family. Csd subfamily.</text>
</comment>